<keyword evidence="2" id="KW-1185">Reference proteome</keyword>
<dbReference type="Proteomes" id="UP001202281">
    <property type="component" value="Unassembled WGS sequence"/>
</dbReference>
<dbReference type="EMBL" id="JALHLG010000068">
    <property type="protein sequence ID" value="MCJ2189169.1"/>
    <property type="molecule type" value="Genomic_DNA"/>
</dbReference>
<evidence type="ECO:0000313" key="2">
    <source>
        <dbReference type="Proteomes" id="UP001202281"/>
    </source>
</evidence>
<evidence type="ECO:0000313" key="1">
    <source>
        <dbReference type="EMBL" id="MCJ2189169.1"/>
    </source>
</evidence>
<organism evidence="1 2">
    <name type="scientific">Novosphingobium beihaiensis</name>
    <dbReference type="NCBI Taxonomy" id="2930389"/>
    <lineage>
        <taxon>Bacteria</taxon>
        <taxon>Pseudomonadati</taxon>
        <taxon>Pseudomonadota</taxon>
        <taxon>Alphaproteobacteria</taxon>
        <taxon>Sphingomonadales</taxon>
        <taxon>Sphingomonadaceae</taxon>
        <taxon>Novosphingobium</taxon>
    </lineage>
</organism>
<sequence>MDRASSMPSAGDYDKGDWVQNTAPVISGGKVLLGWARLTTGSNHAAGVDWAPMYGTTS</sequence>
<accession>A0ABT0BVV8</accession>
<reference evidence="1 2" key="1">
    <citation type="submission" date="2022-04" db="EMBL/GenBank/DDBJ databases">
        <title>Identification of a novel bacterium isolated from mangrove sediments.</title>
        <authorList>
            <person name="Pan X."/>
        </authorList>
    </citation>
    <scope>NUCLEOTIDE SEQUENCE [LARGE SCALE GENOMIC DNA]</scope>
    <source>
        <strain evidence="1 2">B2638</strain>
    </source>
</reference>
<dbReference type="RefSeq" id="WP_243924443.1">
    <property type="nucleotide sequence ID" value="NZ_JALHLG010000068.1"/>
</dbReference>
<name>A0ABT0BVV8_9SPHN</name>
<comment type="caution">
    <text evidence="1">The sequence shown here is derived from an EMBL/GenBank/DDBJ whole genome shotgun (WGS) entry which is preliminary data.</text>
</comment>
<protein>
    <submittedName>
        <fullName evidence="1">Uncharacterized protein</fullName>
    </submittedName>
</protein>
<gene>
    <name evidence="1" type="ORF">MTR66_20455</name>
</gene>
<proteinExistence type="predicted"/>